<accession>A0AAX4HZG8</accession>
<dbReference type="PRINTS" id="PR00385">
    <property type="entry name" value="P450"/>
</dbReference>
<sequence>MSCSSDLGIYTKSVTMGLNLATLFLTAAAVYLLGRLITLLLSPLNGFPGPWYAKFTGLPGTIATLSRRQAQYYHRLHETYGPFVRVSPNQIFVSDLEAFKKIHKVGSNFLKSDTYHFFAPAGPGEPPYGLFAMTDKEDHAQRRKLLARGFTTTSLRTDWEDIVRDKIADTIRGMQREAAAEGGEVDIMKWWMLMTSDTISRLMFGESFDGLKTGEEDPWFGHLKSANTAVFSAMSFPTLYAIGKRLPVVGGLWIFHAHEPILDKGRIAVENSKNSSEANTSLFSKVMEQAGEDEKGLSDLEICVEAAAFMVGGTDTTSNTLTYLVWAVLSRDELRESLERELAAVEEPLTDASLEALPVLTAVIEETLRLHGAAPTPLPRVVPDGGVELGGRFVPAGAVVATQAWTLHRDPTIFDDPETFDHTRWLPDGPVARSATAKAAFTPFGAGSRGCIGRHLAYMELRFGAAMFFRTFKGARLAPSTTPESMEMANLAVVEPEAKACRVVLPGF</sequence>
<evidence type="ECO:0000313" key="10">
    <source>
        <dbReference type="EMBL" id="WQF76566.1"/>
    </source>
</evidence>
<dbReference type="GO" id="GO:0016705">
    <property type="term" value="F:oxidoreductase activity, acting on paired donors, with incorporation or reduction of molecular oxygen"/>
    <property type="evidence" value="ECO:0007669"/>
    <property type="project" value="InterPro"/>
</dbReference>
<dbReference type="PRINTS" id="PR00463">
    <property type="entry name" value="EP450I"/>
</dbReference>
<reference evidence="11" key="1">
    <citation type="journal article" date="2023" name="bioRxiv">
        <title>Complete genome of the Medicago anthracnose fungus, Colletotrichum destructivum, reveals a mini-chromosome-like region within a core chromosome.</title>
        <authorList>
            <person name="Lapalu N."/>
            <person name="Simon A."/>
            <person name="Lu A."/>
            <person name="Plaumann P.-L."/>
            <person name="Amselem J."/>
            <person name="Pigne S."/>
            <person name="Auger A."/>
            <person name="Koch C."/>
            <person name="Dallery J.-F."/>
            <person name="O'Connell R.J."/>
        </authorList>
    </citation>
    <scope>NUCLEOTIDE SEQUENCE [LARGE SCALE GENOMIC DNA]</scope>
    <source>
        <strain evidence="11">CBS 520.97</strain>
    </source>
</reference>
<comment type="similarity">
    <text evidence="2 8">Belongs to the cytochrome P450 family.</text>
</comment>
<dbReference type="InterPro" id="IPR001128">
    <property type="entry name" value="Cyt_P450"/>
</dbReference>
<dbReference type="InterPro" id="IPR036396">
    <property type="entry name" value="Cyt_P450_sf"/>
</dbReference>
<evidence type="ECO:0000256" key="2">
    <source>
        <dbReference type="ARBA" id="ARBA00010617"/>
    </source>
</evidence>
<evidence type="ECO:0000256" key="6">
    <source>
        <dbReference type="ARBA" id="ARBA00023004"/>
    </source>
</evidence>
<dbReference type="RefSeq" id="XP_062773790.1">
    <property type="nucleotide sequence ID" value="XM_062917739.1"/>
</dbReference>
<gene>
    <name evidence="10" type="ORF">CDEST_01580</name>
</gene>
<keyword evidence="9" id="KW-0812">Transmembrane</keyword>
<evidence type="ECO:0000256" key="3">
    <source>
        <dbReference type="ARBA" id="ARBA00022617"/>
    </source>
</evidence>
<organism evidence="10 11">
    <name type="scientific">Colletotrichum destructivum</name>
    <dbReference type="NCBI Taxonomy" id="34406"/>
    <lineage>
        <taxon>Eukaryota</taxon>
        <taxon>Fungi</taxon>
        <taxon>Dikarya</taxon>
        <taxon>Ascomycota</taxon>
        <taxon>Pezizomycotina</taxon>
        <taxon>Sordariomycetes</taxon>
        <taxon>Hypocreomycetidae</taxon>
        <taxon>Glomerellales</taxon>
        <taxon>Glomerellaceae</taxon>
        <taxon>Colletotrichum</taxon>
        <taxon>Colletotrichum destructivum species complex</taxon>
    </lineage>
</organism>
<dbReference type="EMBL" id="CP137305">
    <property type="protein sequence ID" value="WQF76566.1"/>
    <property type="molecule type" value="Genomic_DNA"/>
</dbReference>
<dbReference type="Proteomes" id="UP001322277">
    <property type="component" value="Chromosome 1"/>
</dbReference>
<keyword evidence="9" id="KW-1133">Transmembrane helix</keyword>
<dbReference type="AlphaFoldDB" id="A0AAX4HZG8"/>
<keyword evidence="11" id="KW-1185">Reference proteome</keyword>
<name>A0AAX4HZG8_9PEZI</name>
<dbReference type="GO" id="GO:0005506">
    <property type="term" value="F:iron ion binding"/>
    <property type="evidence" value="ECO:0007669"/>
    <property type="project" value="InterPro"/>
</dbReference>
<keyword evidence="3 7" id="KW-0349">Heme</keyword>
<evidence type="ECO:0000313" key="11">
    <source>
        <dbReference type="Proteomes" id="UP001322277"/>
    </source>
</evidence>
<dbReference type="PANTHER" id="PTHR24305:SF96">
    <property type="entry name" value="CYTOCHROME P450 MONOOXYGENASE STCB-RELATED"/>
    <property type="match status" value="1"/>
</dbReference>
<protein>
    <submittedName>
        <fullName evidence="10">Cytochrome P450</fullName>
    </submittedName>
</protein>
<feature type="binding site" description="axial binding residue" evidence="7">
    <location>
        <position position="451"/>
    </location>
    <ligand>
        <name>heme</name>
        <dbReference type="ChEBI" id="CHEBI:30413"/>
    </ligand>
    <ligandPart>
        <name>Fe</name>
        <dbReference type="ChEBI" id="CHEBI:18248"/>
    </ligandPart>
</feature>
<dbReference type="KEGG" id="cdet:87938083"/>
<dbReference type="InterPro" id="IPR050121">
    <property type="entry name" value="Cytochrome_P450_monoxygenase"/>
</dbReference>
<dbReference type="PANTHER" id="PTHR24305">
    <property type="entry name" value="CYTOCHROME P450"/>
    <property type="match status" value="1"/>
</dbReference>
<dbReference type="SUPFAM" id="SSF48264">
    <property type="entry name" value="Cytochrome P450"/>
    <property type="match status" value="1"/>
</dbReference>
<feature type="transmembrane region" description="Helical" evidence="9">
    <location>
        <begin position="20"/>
        <end position="41"/>
    </location>
</feature>
<dbReference type="CDD" id="cd11059">
    <property type="entry name" value="CYP_fungal"/>
    <property type="match status" value="1"/>
</dbReference>
<dbReference type="Pfam" id="PF00067">
    <property type="entry name" value="p450"/>
    <property type="match status" value="1"/>
</dbReference>
<keyword evidence="6 7" id="KW-0408">Iron</keyword>
<dbReference type="GO" id="GO:0004497">
    <property type="term" value="F:monooxygenase activity"/>
    <property type="evidence" value="ECO:0007669"/>
    <property type="project" value="UniProtKB-KW"/>
</dbReference>
<keyword evidence="8" id="KW-0503">Monooxygenase</keyword>
<evidence type="ECO:0000256" key="1">
    <source>
        <dbReference type="ARBA" id="ARBA00001971"/>
    </source>
</evidence>
<dbReference type="GO" id="GO:0020037">
    <property type="term" value="F:heme binding"/>
    <property type="evidence" value="ECO:0007669"/>
    <property type="project" value="InterPro"/>
</dbReference>
<dbReference type="InterPro" id="IPR017972">
    <property type="entry name" value="Cyt_P450_CS"/>
</dbReference>
<evidence type="ECO:0000256" key="9">
    <source>
        <dbReference type="SAM" id="Phobius"/>
    </source>
</evidence>
<dbReference type="InterPro" id="IPR002401">
    <property type="entry name" value="Cyt_P450_E_grp-I"/>
</dbReference>
<proteinExistence type="inferred from homology"/>
<keyword evidence="4 7" id="KW-0479">Metal-binding</keyword>
<evidence type="ECO:0000256" key="5">
    <source>
        <dbReference type="ARBA" id="ARBA00023002"/>
    </source>
</evidence>
<evidence type="ECO:0000256" key="8">
    <source>
        <dbReference type="RuleBase" id="RU000461"/>
    </source>
</evidence>
<dbReference type="Gene3D" id="1.10.630.10">
    <property type="entry name" value="Cytochrome P450"/>
    <property type="match status" value="1"/>
</dbReference>
<evidence type="ECO:0000256" key="4">
    <source>
        <dbReference type="ARBA" id="ARBA00022723"/>
    </source>
</evidence>
<keyword evidence="9" id="KW-0472">Membrane</keyword>
<dbReference type="GeneID" id="87938083"/>
<comment type="cofactor">
    <cofactor evidence="1 7">
        <name>heme</name>
        <dbReference type="ChEBI" id="CHEBI:30413"/>
    </cofactor>
</comment>
<keyword evidence="5 8" id="KW-0560">Oxidoreductase</keyword>
<dbReference type="PROSITE" id="PS00086">
    <property type="entry name" value="CYTOCHROME_P450"/>
    <property type="match status" value="1"/>
</dbReference>
<evidence type="ECO:0000256" key="7">
    <source>
        <dbReference type="PIRSR" id="PIRSR602401-1"/>
    </source>
</evidence>